<organism evidence="1 2">
    <name type="scientific">Thalictrum thalictroides</name>
    <name type="common">Rue-anemone</name>
    <name type="synonym">Anemone thalictroides</name>
    <dbReference type="NCBI Taxonomy" id="46969"/>
    <lineage>
        <taxon>Eukaryota</taxon>
        <taxon>Viridiplantae</taxon>
        <taxon>Streptophyta</taxon>
        <taxon>Embryophyta</taxon>
        <taxon>Tracheophyta</taxon>
        <taxon>Spermatophyta</taxon>
        <taxon>Magnoliopsida</taxon>
        <taxon>Ranunculales</taxon>
        <taxon>Ranunculaceae</taxon>
        <taxon>Thalictroideae</taxon>
        <taxon>Thalictrum</taxon>
    </lineage>
</organism>
<comment type="caution">
    <text evidence="1">The sequence shown here is derived from an EMBL/GenBank/DDBJ whole genome shotgun (WGS) entry which is preliminary data.</text>
</comment>
<dbReference type="Proteomes" id="UP000554482">
    <property type="component" value="Unassembled WGS sequence"/>
</dbReference>
<name>A0A7J6VFC6_THATH</name>
<accession>A0A7J6VFC6</accession>
<gene>
    <name evidence="1" type="ORF">FRX31_027493</name>
</gene>
<proteinExistence type="predicted"/>
<sequence length="75" mass="8359">MDRWLVNALSANLARPASSSDSDYVVMAIYGGFERLTFLKPGDKAWTSCDPKYIFIAFDSGKIIEIAEVQFLPPL</sequence>
<evidence type="ECO:0000313" key="1">
    <source>
        <dbReference type="EMBL" id="KAF5182920.1"/>
    </source>
</evidence>
<reference evidence="1 2" key="1">
    <citation type="submission" date="2020-06" db="EMBL/GenBank/DDBJ databases">
        <title>Transcriptomic and genomic resources for Thalictrum thalictroides and T. hernandezii: Facilitating candidate gene discovery in an emerging model plant lineage.</title>
        <authorList>
            <person name="Arias T."/>
            <person name="Riano-Pachon D.M."/>
            <person name="Di Stilio V.S."/>
        </authorList>
    </citation>
    <scope>NUCLEOTIDE SEQUENCE [LARGE SCALE GENOMIC DNA]</scope>
    <source>
        <strain evidence="2">cv. WT478/WT964</strain>
        <tissue evidence="1">Leaves</tissue>
    </source>
</reference>
<dbReference type="EMBL" id="JABWDY010034140">
    <property type="protein sequence ID" value="KAF5182920.1"/>
    <property type="molecule type" value="Genomic_DNA"/>
</dbReference>
<keyword evidence="2" id="KW-1185">Reference proteome</keyword>
<evidence type="ECO:0000313" key="2">
    <source>
        <dbReference type="Proteomes" id="UP000554482"/>
    </source>
</evidence>
<dbReference type="AlphaFoldDB" id="A0A7J6VFC6"/>
<protein>
    <submittedName>
        <fullName evidence="1">Uncharacterized protein</fullName>
    </submittedName>
</protein>